<dbReference type="GO" id="GO:0005730">
    <property type="term" value="C:nucleolus"/>
    <property type="evidence" value="ECO:0007669"/>
    <property type="project" value="TreeGrafter"/>
</dbReference>
<gene>
    <name evidence="6" type="ORF">RDB_LOCUS108151</name>
</gene>
<dbReference type="Pfam" id="PF08164">
    <property type="entry name" value="TRAUB"/>
    <property type="match status" value="1"/>
</dbReference>
<feature type="domain" description="AATF leucine zipper-containing" evidence="5">
    <location>
        <begin position="66"/>
        <end position="144"/>
    </location>
</feature>
<dbReference type="Pfam" id="PF13339">
    <property type="entry name" value="AATF-Che1"/>
    <property type="match status" value="1"/>
</dbReference>
<dbReference type="AlphaFoldDB" id="A0A8H3DB38"/>
<feature type="compositionally biased region" description="Basic and acidic residues" evidence="3">
    <location>
        <begin position="9"/>
        <end position="20"/>
    </location>
</feature>
<feature type="domain" description="Apoptosis-antagonizing transcription factor C-terminal" evidence="4">
    <location>
        <begin position="244"/>
        <end position="337"/>
    </location>
</feature>
<dbReference type="GO" id="GO:0000462">
    <property type="term" value="P:maturation of SSU-rRNA from tricistronic rRNA transcript (SSU-rRNA, 5.8S rRNA, LSU-rRNA)"/>
    <property type="evidence" value="ECO:0007669"/>
    <property type="project" value="TreeGrafter"/>
</dbReference>
<comment type="similarity">
    <text evidence="1">Belongs to the AATF family.</text>
</comment>
<protein>
    <recommendedName>
        <fullName evidence="2">Protein BFR2</fullName>
    </recommendedName>
</protein>
<dbReference type="InterPro" id="IPR025160">
    <property type="entry name" value="AATF"/>
</dbReference>
<evidence type="ECO:0000259" key="5">
    <source>
        <dbReference type="Pfam" id="PF13339"/>
    </source>
</evidence>
<reference evidence="6" key="1">
    <citation type="submission" date="2021-01" db="EMBL/GenBank/DDBJ databases">
        <authorList>
            <person name="Kaushik A."/>
        </authorList>
    </citation>
    <scope>NUCLEOTIDE SEQUENCE</scope>
    <source>
        <strain evidence="6">Type strain: AG8-Rh-89/</strain>
    </source>
</reference>
<proteinExistence type="inferred from homology"/>
<evidence type="ECO:0000256" key="1">
    <source>
        <dbReference type="ARBA" id="ARBA00008966"/>
    </source>
</evidence>
<evidence type="ECO:0000313" key="6">
    <source>
        <dbReference type="EMBL" id="CAE6512569.1"/>
    </source>
</evidence>
<evidence type="ECO:0000256" key="3">
    <source>
        <dbReference type="SAM" id="MobiDB-lite"/>
    </source>
</evidence>
<evidence type="ECO:0000259" key="4">
    <source>
        <dbReference type="Pfam" id="PF08164"/>
    </source>
</evidence>
<name>A0A8H3DB38_9AGAM</name>
<evidence type="ECO:0000256" key="2">
    <source>
        <dbReference type="ARBA" id="ARBA00013850"/>
    </source>
</evidence>
<comment type="caution">
    <text evidence="6">The sequence shown here is derived from an EMBL/GenBank/DDBJ whole genome shotgun (WGS) entry which is preliminary data.</text>
</comment>
<dbReference type="PANTHER" id="PTHR15565">
    <property type="entry name" value="AATF PROTEIN APOPTOSIS ANTAGONIZING TRANSCRIPTION FACTOR"/>
    <property type="match status" value="1"/>
</dbReference>
<dbReference type="PANTHER" id="PTHR15565:SF0">
    <property type="entry name" value="PROTEIN AATF"/>
    <property type="match status" value="1"/>
</dbReference>
<organism evidence="6 7">
    <name type="scientific">Rhizoctonia solani</name>
    <dbReference type="NCBI Taxonomy" id="456999"/>
    <lineage>
        <taxon>Eukaryota</taxon>
        <taxon>Fungi</taxon>
        <taxon>Dikarya</taxon>
        <taxon>Basidiomycota</taxon>
        <taxon>Agaricomycotina</taxon>
        <taxon>Agaricomycetes</taxon>
        <taxon>Cantharellales</taxon>
        <taxon>Ceratobasidiaceae</taxon>
        <taxon>Rhizoctonia</taxon>
    </lineage>
</organism>
<feature type="region of interest" description="Disordered" evidence="3">
    <location>
        <begin position="1"/>
        <end position="52"/>
    </location>
</feature>
<dbReference type="Proteomes" id="UP000663850">
    <property type="component" value="Unassembled WGS sequence"/>
</dbReference>
<dbReference type="InterPro" id="IPR039223">
    <property type="entry name" value="AATF/Bfr2"/>
</dbReference>
<dbReference type="InterPro" id="IPR012617">
    <property type="entry name" value="AATF_C"/>
</dbReference>
<sequence>MGRANWALKTDEENFDEPKGASENGGGKSEEIGDDDESGGSKAGDAAQESAADNLTEALKKTREADKDKGRAIIQQRALWDSLLETRIRLQRSDTAANRLPHPNNLAPYVTSEKGQEAVQSFLKEVLSFSDELLTLRKRLAEVNEPEVEVPYHPTCVRTLQKWSNKIAAVTPSNLSARSGKSFRGGATRSTVELVEDALGESGAKALGRTRVRRSAGGRIGAQVSSEADGAEGDAEVFDDLDFYQALLRDVIDSRTGAEGTWYFQDYVLLLTWSGLETDDWMARQRMKKAKKVVDTKASKGRKLRYEVHEKLQNFMVPVPTVTWHEEQIDELFANLLGREIGRADGTPA</sequence>
<evidence type="ECO:0000313" key="7">
    <source>
        <dbReference type="Proteomes" id="UP000663850"/>
    </source>
</evidence>
<dbReference type="EMBL" id="CAJMWZ010005910">
    <property type="protein sequence ID" value="CAE6512569.1"/>
    <property type="molecule type" value="Genomic_DNA"/>
</dbReference>
<accession>A0A8H3DB38</accession>